<evidence type="ECO:0000256" key="2">
    <source>
        <dbReference type="ARBA" id="ARBA00022679"/>
    </source>
</evidence>
<proteinExistence type="inferred from homology"/>
<dbReference type="PANTHER" id="PTHR10629:SF52">
    <property type="entry name" value="DNA (CYTOSINE-5)-METHYLTRANSFERASE 1"/>
    <property type="match status" value="1"/>
</dbReference>
<dbReference type="GO" id="GO:0009307">
    <property type="term" value="P:DNA restriction-modification system"/>
    <property type="evidence" value="ECO:0007669"/>
    <property type="project" value="UniProtKB-KW"/>
</dbReference>
<dbReference type="InterPro" id="IPR018117">
    <property type="entry name" value="C5_DNA_meth_AS"/>
</dbReference>
<feature type="active site" evidence="5">
    <location>
        <position position="102"/>
    </location>
</feature>
<dbReference type="PROSITE" id="PS51679">
    <property type="entry name" value="SAM_MT_C5"/>
    <property type="match status" value="1"/>
</dbReference>
<dbReference type="AlphaFoldDB" id="A0AAE3A0U3"/>
<accession>A0AAE3A0U3</accession>
<dbReference type="GO" id="GO:0003886">
    <property type="term" value="F:DNA (cytosine-5-)-methyltransferase activity"/>
    <property type="evidence" value="ECO:0007669"/>
    <property type="project" value="UniProtKB-EC"/>
</dbReference>
<evidence type="ECO:0000256" key="4">
    <source>
        <dbReference type="ARBA" id="ARBA00022747"/>
    </source>
</evidence>
<evidence type="ECO:0000256" key="3">
    <source>
        <dbReference type="ARBA" id="ARBA00022691"/>
    </source>
</evidence>
<dbReference type="InterPro" id="IPR001525">
    <property type="entry name" value="C5_MeTfrase"/>
</dbReference>
<dbReference type="PROSITE" id="PS00094">
    <property type="entry name" value="C5_MTASE_1"/>
    <property type="match status" value="1"/>
</dbReference>
<dbReference type="InterPro" id="IPR050390">
    <property type="entry name" value="C5-Methyltransferase"/>
</dbReference>
<evidence type="ECO:0000256" key="5">
    <source>
        <dbReference type="PROSITE-ProRule" id="PRU01016"/>
    </source>
</evidence>
<dbReference type="GO" id="GO:0032259">
    <property type="term" value="P:methylation"/>
    <property type="evidence" value="ECO:0007669"/>
    <property type="project" value="UniProtKB-KW"/>
</dbReference>
<evidence type="ECO:0000313" key="8">
    <source>
        <dbReference type="EMBL" id="MCC2120229.1"/>
    </source>
</evidence>
<evidence type="ECO:0000256" key="6">
    <source>
        <dbReference type="RuleBase" id="RU000416"/>
    </source>
</evidence>
<dbReference type="RefSeq" id="WP_118502128.1">
    <property type="nucleotide sequence ID" value="NZ_JAJEPV010000028.1"/>
</dbReference>
<organism evidence="8 9">
    <name type="scientific">Waltera acetigignens</name>
    <dbReference type="NCBI Taxonomy" id="2981769"/>
    <lineage>
        <taxon>Bacteria</taxon>
        <taxon>Bacillati</taxon>
        <taxon>Bacillota</taxon>
        <taxon>Clostridia</taxon>
        <taxon>Lachnospirales</taxon>
        <taxon>Lachnospiraceae</taxon>
        <taxon>Waltera</taxon>
    </lineage>
</organism>
<dbReference type="Gene3D" id="3.90.120.10">
    <property type="entry name" value="DNA Methylase, subunit A, domain 2"/>
    <property type="match status" value="1"/>
</dbReference>
<dbReference type="PRINTS" id="PR00105">
    <property type="entry name" value="C5METTRFRASE"/>
</dbReference>
<reference evidence="8 9" key="1">
    <citation type="submission" date="2021-10" db="EMBL/GenBank/DDBJ databases">
        <title>Anaerobic single-cell dispensing facilitates the cultivation of human gut bacteria.</title>
        <authorList>
            <person name="Afrizal A."/>
        </authorList>
    </citation>
    <scope>NUCLEOTIDE SEQUENCE [LARGE SCALE GENOMIC DNA]</scope>
    <source>
        <strain evidence="8 9">CLA-AA-H273</strain>
    </source>
</reference>
<dbReference type="Gene3D" id="3.40.50.150">
    <property type="entry name" value="Vaccinia Virus protein VP39"/>
    <property type="match status" value="1"/>
</dbReference>
<keyword evidence="9" id="KW-1185">Reference proteome</keyword>
<comment type="similarity">
    <text evidence="5 6">Belongs to the class I-like SAM-binding methyltransferase superfamily. C5-methyltransferase family.</text>
</comment>
<dbReference type="PANTHER" id="PTHR10629">
    <property type="entry name" value="CYTOSINE-SPECIFIC METHYLTRANSFERASE"/>
    <property type="match status" value="1"/>
</dbReference>
<keyword evidence="3 5" id="KW-0949">S-adenosyl-L-methionine</keyword>
<comment type="caution">
    <text evidence="8">The sequence shown here is derived from an EMBL/GenBank/DDBJ whole genome shotgun (WGS) entry which is preliminary data.</text>
</comment>
<sequence>MSKIKTVDLFAGCGGLTEGFAQSGLFETLACVEWESAQCQNLTKRLKEKWSMTDADQRVIRFDIQRTEELLSGFSDEKYGISAGLDALVGSNLDLVIGGPPCQAYSIAGRIRDEHGMKNDYRNFLFESYLRIVEHFKPKALVFENVPGLLSAKPGDTPITELIQKQFSEAGYAIISDLKNAVVDVSDYGVPQKRKRVIILGLRKEIYGDQSPILIKKFYEEILPSYKLEKKKTLRDAIGDLPGLYPAEKVVIYDGRKTAHTIASTVVKNHISRYHNQRDIQLFSMLAADIESGANQYLAIEARKALYTQHTGKTSNIHKYNVLKWNEPSTTIPAHLCKDGLRHIHPDSRQARTITVREAARIQTFPDDYEFIGAMTDQYKMIGNAVPPEFARRLALAVHQLIFED</sequence>
<evidence type="ECO:0000256" key="1">
    <source>
        <dbReference type="ARBA" id="ARBA00022603"/>
    </source>
</evidence>
<dbReference type="EC" id="2.1.1.37" evidence="7"/>
<protein>
    <recommendedName>
        <fullName evidence="7">Cytosine-specific methyltransferase</fullName>
        <ecNumber evidence="7">2.1.1.37</ecNumber>
    </recommendedName>
</protein>
<dbReference type="EMBL" id="JAJEPV010000028">
    <property type="protein sequence ID" value="MCC2120229.1"/>
    <property type="molecule type" value="Genomic_DNA"/>
</dbReference>
<dbReference type="Pfam" id="PF00145">
    <property type="entry name" value="DNA_methylase"/>
    <property type="match status" value="1"/>
</dbReference>
<keyword evidence="2 5" id="KW-0808">Transferase</keyword>
<gene>
    <name evidence="8" type="ORF">LKD75_11655</name>
</gene>
<dbReference type="Proteomes" id="UP001197795">
    <property type="component" value="Unassembled WGS sequence"/>
</dbReference>
<keyword evidence="1 5" id="KW-0489">Methyltransferase</keyword>
<comment type="catalytic activity">
    <reaction evidence="7">
        <text>a 2'-deoxycytidine in DNA + S-adenosyl-L-methionine = a 5-methyl-2'-deoxycytidine in DNA + S-adenosyl-L-homocysteine + H(+)</text>
        <dbReference type="Rhea" id="RHEA:13681"/>
        <dbReference type="Rhea" id="RHEA-COMP:11369"/>
        <dbReference type="Rhea" id="RHEA-COMP:11370"/>
        <dbReference type="ChEBI" id="CHEBI:15378"/>
        <dbReference type="ChEBI" id="CHEBI:57856"/>
        <dbReference type="ChEBI" id="CHEBI:59789"/>
        <dbReference type="ChEBI" id="CHEBI:85452"/>
        <dbReference type="ChEBI" id="CHEBI:85454"/>
        <dbReference type="EC" id="2.1.1.37"/>
    </reaction>
</comment>
<dbReference type="InterPro" id="IPR029063">
    <property type="entry name" value="SAM-dependent_MTases_sf"/>
</dbReference>
<name>A0AAE3A0U3_9FIRM</name>
<evidence type="ECO:0000313" key="9">
    <source>
        <dbReference type="Proteomes" id="UP001197795"/>
    </source>
</evidence>
<dbReference type="SUPFAM" id="SSF53335">
    <property type="entry name" value="S-adenosyl-L-methionine-dependent methyltransferases"/>
    <property type="match status" value="1"/>
</dbReference>
<evidence type="ECO:0000256" key="7">
    <source>
        <dbReference type="RuleBase" id="RU000417"/>
    </source>
</evidence>
<keyword evidence="4" id="KW-0680">Restriction system</keyword>
<dbReference type="NCBIfam" id="TIGR00675">
    <property type="entry name" value="dcm"/>
    <property type="match status" value="1"/>
</dbReference>